<gene>
    <name evidence="1" type="ordered locus">Mthe_0349</name>
</gene>
<sequence length="181" mass="19107">MRFCYAVILLIAFMAMNAGAQRYESTPPQYDDSLGGGLGWMNIVSPEHTAEYLAKTGGATGSATTYTSIDIRGNWSFELRTLDDKMVGTVNLNLAQIGTVVFGAGTVRGSNAIVTANGAIVDNMLTLNIVTYPNVELYSARLNQIGGGGRSAAGYFDAYSSSGGSLQGTIRGEKDVPRTLS</sequence>
<evidence type="ECO:0000313" key="2">
    <source>
        <dbReference type="Proteomes" id="UP000000674"/>
    </source>
</evidence>
<dbReference type="HOGENOM" id="CLU_1485917_0_0_2"/>
<dbReference type="KEGG" id="mtp:Mthe_0349"/>
<name>A0B618_METTP</name>
<protein>
    <submittedName>
        <fullName evidence="1">Uncharacterized protein</fullName>
    </submittedName>
</protein>
<dbReference type="Proteomes" id="UP000000674">
    <property type="component" value="Chromosome"/>
</dbReference>
<proteinExistence type="predicted"/>
<reference evidence="1 2" key="1">
    <citation type="submission" date="2006-10" db="EMBL/GenBank/DDBJ databases">
        <title>Complete sequence of Methanosaeta thermophila PT.</title>
        <authorList>
            <consortium name="US DOE Joint Genome Institute"/>
            <person name="Copeland A."/>
            <person name="Lucas S."/>
            <person name="Lapidus A."/>
            <person name="Barry K."/>
            <person name="Detter J.C."/>
            <person name="Glavina del Rio T."/>
            <person name="Hammon N."/>
            <person name="Israni S."/>
            <person name="Pitluck S."/>
            <person name="Chain P."/>
            <person name="Malfatti S."/>
            <person name="Shin M."/>
            <person name="Vergez L."/>
            <person name="Schmutz J."/>
            <person name="Larimer F."/>
            <person name="Land M."/>
            <person name="Hauser L."/>
            <person name="Kyrpides N."/>
            <person name="Kim E."/>
            <person name="Smith K.S."/>
            <person name="Ingram-Smith C."/>
            <person name="Richardson P."/>
        </authorList>
    </citation>
    <scope>NUCLEOTIDE SEQUENCE [LARGE SCALE GENOMIC DNA]</scope>
    <source>
        <strain evidence="2">DSM 6194 / JCM 14653 / NBRC 101360 / PT</strain>
    </source>
</reference>
<dbReference type="GeneID" id="4462472"/>
<evidence type="ECO:0000313" key="1">
    <source>
        <dbReference type="EMBL" id="ABK14142.1"/>
    </source>
</evidence>
<dbReference type="AlphaFoldDB" id="A0B618"/>
<keyword evidence="2" id="KW-1185">Reference proteome</keyword>
<dbReference type="STRING" id="349307.Mthe_0349"/>
<dbReference type="EMBL" id="CP000477">
    <property type="protein sequence ID" value="ABK14142.1"/>
    <property type="molecule type" value="Genomic_DNA"/>
</dbReference>
<organism evidence="1 2">
    <name type="scientific">Methanothrix thermoacetophila (strain DSM 6194 / JCM 14653 / NBRC 101360 / PT)</name>
    <name type="common">Methanosaeta thermophila</name>
    <dbReference type="NCBI Taxonomy" id="349307"/>
    <lineage>
        <taxon>Archaea</taxon>
        <taxon>Methanobacteriati</taxon>
        <taxon>Methanobacteriota</taxon>
        <taxon>Stenosarchaea group</taxon>
        <taxon>Methanomicrobia</taxon>
        <taxon>Methanotrichales</taxon>
        <taxon>Methanotrichaceae</taxon>
        <taxon>Methanothrix</taxon>
    </lineage>
</organism>
<dbReference type="RefSeq" id="WP_011695540.1">
    <property type="nucleotide sequence ID" value="NC_008553.1"/>
</dbReference>
<accession>A0B618</accession>